<name>A0A6S6R5Z1_9FIRM</name>
<dbReference type="GO" id="GO:0005886">
    <property type="term" value="C:plasma membrane"/>
    <property type="evidence" value="ECO:0007669"/>
    <property type="project" value="UniProtKB-SubCell"/>
</dbReference>
<gene>
    <name evidence="7" type="ORF">acsn021_43280</name>
</gene>
<dbReference type="Proteomes" id="UP000515561">
    <property type="component" value="Chromosome"/>
</dbReference>
<keyword evidence="3" id="KW-0813">Transport</keyword>
<dbReference type="InterPro" id="IPR011701">
    <property type="entry name" value="MFS"/>
</dbReference>
<evidence type="ECO:0000313" key="7">
    <source>
        <dbReference type="EMBL" id="BCJ96759.1"/>
    </source>
</evidence>
<dbReference type="SUPFAM" id="SSF103473">
    <property type="entry name" value="MFS general substrate transporter"/>
    <property type="match status" value="1"/>
</dbReference>
<sequence length="385" mass="42456">MKKKSILFISFMVIMIVMGASDSLRGVFSLVFEQHFALSTFEVSLIVTISYIGNLVFLFFGGSFVDRYNKKKVFLTVLLLWMCGALLFVLTDNFYLLLFGMFLCMGTSTLINTTINILVPVVFAASPGLIVNVLFFVQGIGTSTSQNVAGRFATGFSVWKWVNTILLLLAVLGMILLCHSEIPDVKKEEKEKVSLKSILNQPAFIFLIVIFGFYFIAEHGILNWLVLYGTKELKLSTKGAAGYLSVFFGGITVGRLIFAPVVQKLGPKNSILVFGNIGMVFYALGIVLGGRAIALLSISGLSISIVYPTLLLLIQNYFKKDRAATATGVIISVATIFDIVFNMVFGSLTDKIGLKYSFYILPVSIIGFSIIYFLFTRTVKETANE</sequence>
<keyword evidence="6" id="KW-0472">Membrane</keyword>
<evidence type="ECO:0000256" key="3">
    <source>
        <dbReference type="ARBA" id="ARBA00022448"/>
    </source>
</evidence>
<evidence type="ECO:0000256" key="1">
    <source>
        <dbReference type="ARBA" id="ARBA00004651"/>
    </source>
</evidence>
<evidence type="ECO:0000313" key="8">
    <source>
        <dbReference type="Proteomes" id="UP000515561"/>
    </source>
</evidence>
<evidence type="ECO:0000256" key="5">
    <source>
        <dbReference type="ARBA" id="ARBA00022989"/>
    </source>
</evidence>
<dbReference type="AlphaFoldDB" id="A0A6S6R5Z1"/>
<dbReference type="PANTHER" id="PTHR23514">
    <property type="entry name" value="BYPASS OF STOP CODON PROTEIN 6"/>
    <property type="match status" value="1"/>
</dbReference>
<dbReference type="InterPro" id="IPR020846">
    <property type="entry name" value="MFS_dom"/>
</dbReference>
<keyword evidence="8" id="KW-1185">Reference proteome</keyword>
<dbReference type="Gene3D" id="1.20.1250.20">
    <property type="entry name" value="MFS general substrate transporter like domains"/>
    <property type="match status" value="1"/>
</dbReference>
<comment type="similarity">
    <text evidence="2">Belongs to the major facilitator superfamily.</text>
</comment>
<dbReference type="PANTHER" id="PTHR23514:SF3">
    <property type="entry name" value="BYPASS OF STOP CODON PROTEIN 6"/>
    <property type="match status" value="1"/>
</dbReference>
<reference evidence="7 8" key="1">
    <citation type="journal article" date="2016" name="Int. J. Syst. Evol. Microbiol.">
        <title>Descriptions of Anaerotaenia torta gen. nov., sp. nov. and Anaerocolumna cellulosilytica gen. nov., sp. nov. isolated from a methanogenic reactor of cattle waste.</title>
        <authorList>
            <person name="Uek A."/>
            <person name="Ohtaki Y."/>
            <person name="Kaku N."/>
            <person name="Ueki K."/>
        </authorList>
    </citation>
    <scope>NUCLEOTIDE SEQUENCE [LARGE SCALE GENOMIC DNA]</scope>
    <source>
        <strain evidence="7 8">SN021</strain>
    </source>
</reference>
<evidence type="ECO:0000256" key="2">
    <source>
        <dbReference type="ARBA" id="ARBA00008335"/>
    </source>
</evidence>
<comment type="subcellular location">
    <subcellularLocation>
        <location evidence="1">Cell membrane</location>
        <topology evidence="1">Multi-pass membrane protein</topology>
    </subcellularLocation>
</comment>
<accession>A0A6S6R5Z1</accession>
<evidence type="ECO:0000256" key="4">
    <source>
        <dbReference type="ARBA" id="ARBA00022692"/>
    </source>
</evidence>
<dbReference type="PROSITE" id="PS50850">
    <property type="entry name" value="MFS"/>
    <property type="match status" value="1"/>
</dbReference>
<dbReference type="RefSeq" id="WP_184092163.1">
    <property type="nucleotide sequence ID" value="NZ_AP023367.1"/>
</dbReference>
<keyword evidence="5" id="KW-1133">Transmembrane helix</keyword>
<dbReference type="InterPro" id="IPR051788">
    <property type="entry name" value="MFS_Transporter"/>
</dbReference>
<proteinExistence type="inferred from homology"/>
<evidence type="ECO:0000256" key="6">
    <source>
        <dbReference type="ARBA" id="ARBA00023136"/>
    </source>
</evidence>
<protein>
    <submittedName>
        <fullName evidence="7">Major facilitator superfamily protein</fullName>
    </submittedName>
</protein>
<dbReference type="InterPro" id="IPR036259">
    <property type="entry name" value="MFS_trans_sf"/>
</dbReference>
<dbReference type="EMBL" id="AP023367">
    <property type="protein sequence ID" value="BCJ96759.1"/>
    <property type="molecule type" value="Genomic_DNA"/>
</dbReference>
<dbReference type="GO" id="GO:0022857">
    <property type="term" value="F:transmembrane transporter activity"/>
    <property type="evidence" value="ECO:0007669"/>
    <property type="project" value="InterPro"/>
</dbReference>
<dbReference type="Pfam" id="PF07690">
    <property type="entry name" value="MFS_1"/>
    <property type="match status" value="1"/>
</dbReference>
<dbReference type="KEGG" id="acel:acsn021_43280"/>
<keyword evidence="4" id="KW-0812">Transmembrane</keyword>
<organism evidence="7 8">
    <name type="scientific">Anaerocolumna cellulosilytica</name>
    <dbReference type="NCBI Taxonomy" id="433286"/>
    <lineage>
        <taxon>Bacteria</taxon>
        <taxon>Bacillati</taxon>
        <taxon>Bacillota</taxon>
        <taxon>Clostridia</taxon>
        <taxon>Lachnospirales</taxon>
        <taxon>Lachnospiraceae</taxon>
        <taxon>Anaerocolumna</taxon>
    </lineage>
</organism>